<evidence type="ECO:0000256" key="5">
    <source>
        <dbReference type="ARBA" id="ARBA00022496"/>
    </source>
</evidence>
<dbReference type="PANTHER" id="PTHR32552">
    <property type="entry name" value="FERRICHROME IRON RECEPTOR-RELATED"/>
    <property type="match status" value="1"/>
</dbReference>
<dbReference type="FunFam" id="2.170.130.10:FF:000001">
    <property type="entry name" value="Catecholate siderophore TonB-dependent receptor"/>
    <property type="match status" value="1"/>
</dbReference>
<dbReference type="GO" id="GO:0015344">
    <property type="term" value="F:siderophore uptake transmembrane transporter activity"/>
    <property type="evidence" value="ECO:0007669"/>
    <property type="project" value="TreeGrafter"/>
</dbReference>
<evidence type="ECO:0000256" key="13">
    <source>
        <dbReference type="SAM" id="MobiDB-lite"/>
    </source>
</evidence>
<feature type="compositionally biased region" description="Low complexity" evidence="13">
    <location>
        <begin position="52"/>
        <end position="77"/>
    </location>
</feature>
<protein>
    <submittedName>
        <fullName evidence="16">Metal-pseudopaline receptor CntO</fullName>
    </submittedName>
</protein>
<evidence type="ECO:0000256" key="2">
    <source>
        <dbReference type="ARBA" id="ARBA00009810"/>
    </source>
</evidence>
<keyword evidence="5" id="KW-0410">Iron transport</keyword>
<dbReference type="Pfam" id="PF00593">
    <property type="entry name" value="TonB_dep_Rec_b-barrel"/>
    <property type="match status" value="1"/>
</dbReference>
<dbReference type="InterPro" id="IPR012910">
    <property type="entry name" value="Plug_dom"/>
</dbReference>
<dbReference type="CDD" id="cd01347">
    <property type="entry name" value="ligand_gated_channel"/>
    <property type="match status" value="1"/>
</dbReference>
<sequence>MTRIDMMRGVSASALSLIVMTSAAEAQQSLPTIDVGGGRRVATNRGPAVRNATSGASAATRASAPGPATPAPSAASRFPSEPKTPEQGYVVTNATTGLKLDIPIKETPASIAVVPKQVLQDQNIVRLNEALENVSGVQSNNNDAEGYIFYIRGFRNTFLFRNAVSYGDNAPGIVDTANVEKIEVLKGPASFLYGRSEPGGLINITTKQPLAERRAVVEQQIGSYDFYRTQWDVSTPIAAVDGLAARLSGAYQSAGSFRKFQGGNRLLVAPVISYRPSAWTEFTLDTQFFTNKTQSDVGQPSLGPYGQLPYPLPNSLSIQEPIDPRDRFDSYNISYNFRQNLTEDWRITNRFLYSQLAFGKPNITGWTVQPDNATLDRVSQYQAQTGRTFSTNIDLNGKFETFGAKHDFLFGLDYLNSYYDYYFGSGADFYPLNLYAPVYGTVPRFAIWDAIAGRGFKFHSSNLTRQKGMYAQDYVTIMDRLHLLVGARYDVADLVRGVSTSNYDTGELADIMAPSKNLAIAARLAAPSQNFNGWTPRAGVLYDITPEVSAYGSYSRSFGSANGFTASNTALPPEKALQWEFGLKAQVLKDVSATLAFFQITKSNIATRDFSSAGLDVRLTGLQRSRGVELDVIGRVTDRMAIVLNYANIDVKVITGVPTDRLDPYGSNGGFLGNRPANVPRHSGKVALTYDFGENGLGLRVGGGVTAQSHAWGDIQNTFLLNGWGRLDAFASYAALVEGHKLTAQLNLKNLNNVHYYEAVDDFFNFNVPPFLRTPARPFTATGTLRFEW</sequence>
<dbReference type="GO" id="GO:0038023">
    <property type="term" value="F:signaling receptor activity"/>
    <property type="evidence" value="ECO:0007669"/>
    <property type="project" value="InterPro"/>
</dbReference>
<reference evidence="16" key="1">
    <citation type="submission" date="2023-07" db="EMBL/GenBank/DDBJ databases">
        <authorList>
            <person name="Pelsma A.J. K."/>
        </authorList>
    </citation>
    <scope>NUCLEOTIDE SEQUENCE</scope>
</reference>
<evidence type="ECO:0000256" key="12">
    <source>
        <dbReference type="ARBA" id="ARBA00023237"/>
    </source>
</evidence>
<evidence type="ECO:0000259" key="15">
    <source>
        <dbReference type="Pfam" id="PF07715"/>
    </source>
</evidence>
<dbReference type="InterPro" id="IPR037066">
    <property type="entry name" value="Plug_dom_sf"/>
</dbReference>
<dbReference type="Gene3D" id="2.170.130.10">
    <property type="entry name" value="TonB-dependent receptor, plug domain"/>
    <property type="match status" value="1"/>
</dbReference>
<evidence type="ECO:0000313" key="16">
    <source>
        <dbReference type="EMBL" id="CAJ0877164.1"/>
    </source>
</evidence>
<evidence type="ECO:0000256" key="8">
    <source>
        <dbReference type="ARBA" id="ARBA00023004"/>
    </source>
</evidence>
<comment type="subcellular location">
    <subcellularLocation>
        <location evidence="1">Cell outer membrane</location>
        <topology evidence="1">Multi-pass membrane protein</topology>
    </subcellularLocation>
</comment>
<evidence type="ECO:0000256" key="9">
    <source>
        <dbReference type="ARBA" id="ARBA00023065"/>
    </source>
</evidence>
<evidence type="ECO:0000256" key="3">
    <source>
        <dbReference type="ARBA" id="ARBA00022448"/>
    </source>
</evidence>
<organism evidence="16">
    <name type="scientific">freshwater sediment metagenome</name>
    <dbReference type="NCBI Taxonomy" id="556182"/>
    <lineage>
        <taxon>unclassified sequences</taxon>
        <taxon>metagenomes</taxon>
        <taxon>ecological metagenomes</taxon>
    </lineage>
</organism>
<keyword evidence="10" id="KW-0798">TonB box</keyword>
<keyword evidence="6" id="KW-0812">Transmembrane</keyword>
<evidence type="ECO:0000256" key="11">
    <source>
        <dbReference type="ARBA" id="ARBA00023136"/>
    </source>
</evidence>
<dbReference type="InterPro" id="IPR039426">
    <property type="entry name" value="TonB-dep_rcpt-like"/>
</dbReference>
<dbReference type="PROSITE" id="PS52016">
    <property type="entry name" value="TONB_DEPENDENT_REC_3"/>
    <property type="match status" value="1"/>
</dbReference>
<dbReference type="PANTHER" id="PTHR32552:SF68">
    <property type="entry name" value="FERRICHROME OUTER MEMBRANE TRANSPORTER_PHAGE RECEPTOR"/>
    <property type="match status" value="1"/>
</dbReference>
<dbReference type="EMBL" id="OY288114">
    <property type="protein sequence ID" value="CAJ0877164.1"/>
    <property type="molecule type" value="Genomic_DNA"/>
</dbReference>
<feature type="domain" description="TonB-dependent receptor-like beta-barrel" evidence="14">
    <location>
        <begin position="291"/>
        <end position="751"/>
    </location>
</feature>
<dbReference type="InterPro" id="IPR000531">
    <property type="entry name" value="Beta-barrel_TonB"/>
</dbReference>
<keyword evidence="16" id="KW-0675">Receptor</keyword>
<dbReference type="Gene3D" id="2.40.170.20">
    <property type="entry name" value="TonB-dependent receptor, beta-barrel domain"/>
    <property type="match status" value="1"/>
</dbReference>
<keyword evidence="11" id="KW-0472">Membrane</keyword>
<feature type="domain" description="TonB-dependent receptor plug" evidence="15">
    <location>
        <begin position="104"/>
        <end position="200"/>
    </location>
</feature>
<gene>
    <name evidence="16" type="primary">cntO</name>
    <name evidence="16" type="ORF">AMST5_02853</name>
</gene>
<keyword evidence="4" id="KW-1134">Transmembrane beta strand</keyword>
<keyword evidence="8" id="KW-0408">Iron</keyword>
<dbReference type="Pfam" id="PF07715">
    <property type="entry name" value="Plug"/>
    <property type="match status" value="1"/>
</dbReference>
<dbReference type="InterPro" id="IPR010105">
    <property type="entry name" value="TonB_sidphr_rcpt"/>
</dbReference>
<keyword evidence="7" id="KW-0732">Signal</keyword>
<evidence type="ECO:0000256" key="10">
    <source>
        <dbReference type="ARBA" id="ARBA00023077"/>
    </source>
</evidence>
<dbReference type="SUPFAM" id="SSF56935">
    <property type="entry name" value="Porins"/>
    <property type="match status" value="1"/>
</dbReference>
<dbReference type="NCBIfam" id="TIGR01783">
    <property type="entry name" value="TonB-siderophor"/>
    <property type="match status" value="1"/>
</dbReference>
<name>A0AA48RE28_9ZZZZ</name>
<keyword evidence="3" id="KW-0813">Transport</keyword>
<dbReference type="GO" id="GO:0009279">
    <property type="term" value="C:cell outer membrane"/>
    <property type="evidence" value="ECO:0007669"/>
    <property type="project" value="UniProtKB-SubCell"/>
</dbReference>
<evidence type="ECO:0000256" key="7">
    <source>
        <dbReference type="ARBA" id="ARBA00022729"/>
    </source>
</evidence>
<evidence type="ECO:0000259" key="14">
    <source>
        <dbReference type="Pfam" id="PF00593"/>
    </source>
</evidence>
<proteinExistence type="inferred from homology"/>
<evidence type="ECO:0000256" key="4">
    <source>
        <dbReference type="ARBA" id="ARBA00022452"/>
    </source>
</evidence>
<dbReference type="InterPro" id="IPR036942">
    <property type="entry name" value="Beta-barrel_TonB_sf"/>
</dbReference>
<evidence type="ECO:0000256" key="6">
    <source>
        <dbReference type="ARBA" id="ARBA00022692"/>
    </source>
</evidence>
<keyword evidence="9" id="KW-0406">Ion transport</keyword>
<dbReference type="GO" id="GO:0015891">
    <property type="term" value="P:siderophore transport"/>
    <property type="evidence" value="ECO:0007669"/>
    <property type="project" value="InterPro"/>
</dbReference>
<dbReference type="AlphaFoldDB" id="A0AA48RE28"/>
<accession>A0AA48RE28</accession>
<feature type="region of interest" description="Disordered" evidence="13">
    <location>
        <begin position="34"/>
        <end position="88"/>
    </location>
</feature>
<evidence type="ECO:0000256" key="1">
    <source>
        <dbReference type="ARBA" id="ARBA00004571"/>
    </source>
</evidence>
<keyword evidence="12" id="KW-0998">Cell outer membrane</keyword>
<comment type="similarity">
    <text evidence="2">Belongs to the TonB-dependent receptor family.</text>
</comment>